<dbReference type="EMBL" id="GBRH01181261">
    <property type="protein sequence ID" value="JAE16635.1"/>
    <property type="molecule type" value="Transcribed_RNA"/>
</dbReference>
<accession>A0A0A9FUX2</accession>
<sequence length="60" mass="7143">MEENSTLIRHQLSLMETQFLGLICKKEIVQYSNLTSIMKEVQENDKLLPFQYLHCEHIFS</sequence>
<reference evidence="1" key="1">
    <citation type="submission" date="2014-09" db="EMBL/GenBank/DDBJ databases">
        <authorList>
            <person name="Magalhaes I.L.F."/>
            <person name="Oliveira U."/>
            <person name="Santos F.R."/>
            <person name="Vidigal T.H.D.A."/>
            <person name="Brescovit A.D."/>
            <person name="Santos A.J."/>
        </authorList>
    </citation>
    <scope>NUCLEOTIDE SEQUENCE</scope>
    <source>
        <tissue evidence="1">Shoot tissue taken approximately 20 cm above the soil surface</tissue>
    </source>
</reference>
<dbReference type="AlphaFoldDB" id="A0A0A9FUX2"/>
<protein>
    <submittedName>
        <fullName evidence="1">Uncharacterized protein</fullName>
    </submittedName>
</protein>
<proteinExistence type="predicted"/>
<evidence type="ECO:0000313" key="1">
    <source>
        <dbReference type="EMBL" id="JAE16635.1"/>
    </source>
</evidence>
<name>A0A0A9FUX2_ARUDO</name>
<organism evidence="1">
    <name type="scientific">Arundo donax</name>
    <name type="common">Giant reed</name>
    <name type="synonym">Donax arundinaceus</name>
    <dbReference type="NCBI Taxonomy" id="35708"/>
    <lineage>
        <taxon>Eukaryota</taxon>
        <taxon>Viridiplantae</taxon>
        <taxon>Streptophyta</taxon>
        <taxon>Embryophyta</taxon>
        <taxon>Tracheophyta</taxon>
        <taxon>Spermatophyta</taxon>
        <taxon>Magnoliopsida</taxon>
        <taxon>Liliopsida</taxon>
        <taxon>Poales</taxon>
        <taxon>Poaceae</taxon>
        <taxon>PACMAD clade</taxon>
        <taxon>Arundinoideae</taxon>
        <taxon>Arundineae</taxon>
        <taxon>Arundo</taxon>
    </lineage>
</organism>
<reference evidence="1" key="2">
    <citation type="journal article" date="2015" name="Data Brief">
        <title>Shoot transcriptome of the giant reed, Arundo donax.</title>
        <authorList>
            <person name="Barrero R.A."/>
            <person name="Guerrero F.D."/>
            <person name="Moolhuijzen P."/>
            <person name="Goolsby J.A."/>
            <person name="Tidwell J."/>
            <person name="Bellgard S.E."/>
            <person name="Bellgard M.I."/>
        </authorList>
    </citation>
    <scope>NUCLEOTIDE SEQUENCE</scope>
    <source>
        <tissue evidence="1">Shoot tissue taken approximately 20 cm above the soil surface</tissue>
    </source>
</reference>